<dbReference type="GO" id="GO:0051666">
    <property type="term" value="P:actin cortical patch localization"/>
    <property type="evidence" value="ECO:0007669"/>
    <property type="project" value="TreeGrafter"/>
</dbReference>
<keyword evidence="3" id="KW-0653">Protein transport</keyword>
<dbReference type="AlphaFoldDB" id="A0AAN6YD28"/>
<dbReference type="PANTHER" id="PTHR47789">
    <property type="entry name" value="LAS SEVENTEEN-BINDING PROTEIN 5"/>
    <property type="match status" value="1"/>
</dbReference>
<dbReference type="Gene3D" id="1.25.40.90">
    <property type="match status" value="1"/>
</dbReference>
<evidence type="ECO:0000313" key="8">
    <source>
        <dbReference type="EMBL" id="KAK4215836.1"/>
    </source>
</evidence>
<dbReference type="GO" id="GO:0035091">
    <property type="term" value="F:phosphatidylinositol binding"/>
    <property type="evidence" value="ECO:0007669"/>
    <property type="project" value="InterPro"/>
</dbReference>
<feature type="region of interest" description="Disordered" evidence="5">
    <location>
        <begin position="15"/>
        <end position="35"/>
    </location>
</feature>
<dbReference type="InterPro" id="IPR004152">
    <property type="entry name" value="GAT_dom"/>
</dbReference>
<keyword evidence="2" id="KW-0813">Transport</keyword>
<accession>A0AAN6YD28</accession>
<evidence type="ECO:0000256" key="3">
    <source>
        <dbReference type="ARBA" id="ARBA00022927"/>
    </source>
</evidence>
<proteinExistence type="predicted"/>
<evidence type="ECO:0000256" key="2">
    <source>
        <dbReference type="ARBA" id="ARBA00022448"/>
    </source>
</evidence>
<dbReference type="PROSITE" id="PS50179">
    <property type="entry name" value="VHS"/>
    <property type="match status" value="1"/>
</dbReference>
<sequence length="492" mass="52898">MKSFNKVLGTIKRRPTFGGGSSEEATATVDPSTETPETTAVRCVKGFCESGGDHSGNDVTYLPYIVDAAESSPAAAAEAARFIRKFLYRDYWSKPTFQYNAIMLIRILADNPGPTFTRNLDKKFVDATKELLRSGRDASVRQMLMETLDTFENTKGYDEGLRPLIDMWKKEKEKAYKAYGGRPAPAPRTLNAPAFDSPQPAQQPHQSYFARSHTNMRLPNPVELANRLEEARTSAKLLEQVVTCTAPSEMLSNDLIKEFADRCLSASRSIQGYMSATNPAPDNDTMESLLDTNEQLQSSLNLHQRAVLNAKKQLGLGEHSSQESGLPLPPAREQAGWGGPAASGSSSGGAWQQPSSASASSSRHNLGAPPPVPSRQAVGNGKGKASATWEPSVAGPSRSATGTPQYQHEDEDDPFRDPQPEASGSAYRPSGPSGSGAGADSGGASSTYAYEPYHPGTRHGAPQLDPVTPVSDDGFDLYSATPGKKSEAVYRY</sequence>
<evidence type="ECO:0000256" key="5">
    <source>
        <dbReference type="SAM" id="MobiDB-lite"/>
    </source>
</evidence>
<dbReference type="SUPFAM" id="SSF48464">
    <property type="entry name" value="ENTH/VHS domain"/>
    <property type="match status" value="1"/>
</dbReference>
<feature type="domain" description="VHS" evidence="6">
    <location>
        <begin position="49"/>
        <end position="179"/>
    </location>
</feature>
<name>A0AAN6YD28_9PEZI</name>
<dbReference type="InterPro" id="IPR038425">
    <property type="entry name" value="GAT_sf"/>
</dbReference>
<dbReference type="CDD" id="cd21383">
    <property type="entry name" value="GAT_GGA_Tom1-like"/>
    <property type="match status" value="1"/>
</dbReference>
<dbReference type="GO" id="GO:0015031">
    <property type="term" value="P:protein transport"/>
    <property type="evidence" value="ECO:0007669"/>
    <property type="project" value="UniProtKB-KW"/>
</dbReference>
<comment type="subunit">
    <text evidence="1">Component of the ESCRT-0 complex composed of HSE1 and VPS27.</text>
</comment>
<feature type="compositionally biased region" description="Low complexity" evidence="5">
    <location>
        <begin position="422"/>
        <end position="432"/>
    </location>
</feature>
<dbReference type="Gene3D" id="1.20.58.160">
    <property type="match status" value="1"/>
</dbReference>
<protein>
    <recommendedName>
        <fullName evidence="10">GAT domain-containing protein</fullName>
    </recommendedName>
</protein>
<dbReference type="PANTHER" id="PTHR47789:SF2">
    <property type="entry name" value="VHS DOMAIN-CONTAINING PROTEIN"/>
    <property type="match status" value="1"/>
</dbReference>
<dbReference type="GO" id="GO:0007034">
    <property type="term" value="P:vacuolar transport"/>
    <property type="evidence" value="ECO:0007669"/>
    <property type="project" value="UniProtKB-ARBA"/>
</dbReference>
<gene>
    <name evidence="8" type="ORF">QBC37DRAFT_114855</name>
</gene>
<dbReference type="Pfam" id="PF03127">
    <property type="entry name" value="GAT"/>
    <property type="match status" value="1"/>
</dbReference>
<evidence type="ECO:0000259" key="7">
    <source>
        <dbReference type="PROSITE" id="PS50909"/>
    </source>
</evidence>
<evidence type="ECO:0000256" key="1">
    <source>
        <dbReference type="ARBA" id="ARBA00011446"/>
    </source>
</evidence>
<dbReference type="InterPro" id="IPR008942">
    <property type="entry name" value="ENTH_VHS"/>
</dbReference>
<feature type="compositionally biased region" description="Polar residues" evidence="5">
    <location>
        <begin position="23"/>
        <end position="35"/>
    </location>
</feature>
<evidence type="ECO:0000256" key="4">
    <source>
        <dbReference type="SAM" id="Coils"/>
    </source>
</evidence>
<keyword evidence="4" id="KW-0175">Coiled coil</keyword>
<dbReference type="SUPFAM" id="SSF89009">
    <property type="entry name" value="GAT-like domain"/>
    <property type="match status" value="1"/>
</dbReference>
<feature type="domain" description="GAT" evidence="7">
    <location>
        <begin position="219"/>
        <end position="308"/>
    </location>
</feature>
<feature type="region of interest" description="Disordered" evidence="5">
    <location>
        <begin position="317"/>
        <end position="492"/>
    </location>
</feature>
<reference evidence="8" key="2">
    <citation type="submission" date="2023-05" db="EMBL/GenBank/DDBJ databases">
        <authorList>
            <consortium name="Lawrence Berkeley National Laboratory"/>
            <person name="Steindorff A."/>
            <person name="Hensen N."/>
            <person name="Bonometti L."/>
            <person name="Westerberg I."/>
            <person name="Brannstrom I.O."/>
            <person name="Guillou S."/>
            <person name="Cros-Aarteil S."/>
            <person name="Calhoun S."/>
            <person name="Haridas S."/>
            <person name="Kuo A."/>
            <person name="Mondo S."/>
            <person name="Pangilinan J."/>
            <person name="Riley R."/>
            <person name="Labutti K."/>
            <person name="Andreopoulos B."/>
            <person name="Lipzen A."/>
            <person name="Chen C."/>
            <person name="Yanf M."/>
            <person name="Daum C."/>
            <person name="Ng V."/>
            <person name="Clum A."/>
            <person name="Ohm R."/>
            <person name="Martin F."/>
            <person name="Silar P."/>
            <person name="Natvig D."/>
            <person name="Lalanne C."/>
            <person name="Gautier V."/>
            <person name="Ament-Velasquez S.L."/>
            <person name="Kruys A."/>
            <person name="Hutchinson M.I."/>
            <person name="Powell A.J."/>
            <person name="Barry K."/>
            <person name="Miller A.N."/>
            <person name="Grigoriev I.V."/>
            <person name="Debuchy R."/>
            <person name="Gladieux P."/>
            <person name="Thoren M.H."/>
            <person name="Johannesson H."/>
        </authorList>
    </citation>
    <scope>NUCLEOTIDE SEQUENCE</scope>
    <source>
        <strain evidence="8">PSN293</strain>
    </source>
</reference>
<dbReference type="GO" id="GO:0043130">
    <property type="term" value="F:ubiquitin binding"/>
    <property type="evidence" value="ECO:0007669"/>
    <property type="project" value="InterPro"/>
</dbReference>
<dbReference type="EMBL" id="MU858075">
    <property type="protein sequence ID" value="KAK4215836.1"/>
    <property type="molecule type" value="Genomic_DNA"/>
</dbReference>
<dbReference type="InterPro" id="IPR045007">
    <property type="entry name" value="LSB5"/>
</dbReference>
<dbReference type="GO" id="GO:0007015">
    <property type="term" value="P:actin filament organization"/>
    <property type="evidence" value="ECO:0007669"/>
    <property type="project" value="InterPro"/>
</dbReference>
<dbReference type="InterPro" id="IPR002014">
    <property type="entry name" value="VHS_dom"/>
</dbReference>
<comment type="caution">
    <text evidence="8">The sequence shown here is derived from an EMBL/GenBank/DDBJ whole genome shotgun (WGS) entry which is preliminary data.</text>
</comment>
<dbReference type="GO" id="GO:0006897">
    <property type="term" value="P:endocytosis"/>
    <property type="evidence" value="ECO:0007669"/>
    <property type="project" value="InterPro"/>
</dbReference>
<dbReference type="Proteomes" id="UP001301769">
    <property type="component" value="Unassembled WGS sequence"/>
</dbReference>
<organism evidence="8 9">
    <name type="scientific">Rhypophila decipiens</name>
    <dbReference type="NCBI Taxonomy" id="261697"/>
    <lineage>
        <taxon>Eukaryota</taxon>
        <taxon>Fungi</taxon>
        <taxon>Dikarya</taxon>
        <taxon>Ascomycota</taxon>
        <taxon>Pezizomycotina</taxon>
        <taxon>Sordariomycetes</taxon>
        <taxon>Sordariomycetidae</taxon>
        <taxon>Sordariales</taxon>
        <taxon>Naviculisporaceae</taxon>
        <taxon>Rhypophila</taxon>
    </lineage>
</organism>
<evidence type="ECO:0000313" key="9">
    <source>
        <dbReference type="Proteomes" id="UP001301769"/>
    </source>
</evidence>
<dbReference type="GO" id="GO:0030479">
    <property type="term" value="C:actin cortical patch"/>
    <property type="evidence" value="ECO:0007669"/>
    <property type="project" value="TreeGrafter"/>
</dbReference>
<feature type="coiled-coil region" evidence="4">
    <location>
        <begin position="286"/>
        <end position="313"/>
    </location>
</feature>
<feature type="compositionally biased region" description="Low complexity" evidence="5">
    <location>
        <begin position="342"/>
        <end position="362"/>
    </location>
</feature>
<keyword evidence="9" id="KW-1185">Reference proteome</keyword>
<dbReference type="PROSITE" id="PS50909">
    <property type="entry name" value="GAT"/>
    <property type="match status" value="1"/>
</dbReference>
<evidence type="ECO:0008006" key="10">
    <source>
        <dbReference type="Google" id="ProtNLM"/>
    </source>
</evidence>
<reference evidence="8" key="1">
    <citation type="journal article" date="2023" name="Mol. Phylogenet. Evol.">
        <title>Genome-scale phylogeny and comparative genomics of the fungal order Sordariales.</title>
        <authorList>
            <person name="Hensen N."/>
            <person name="Bonometti L."/>
            <person name="Westerberg I."/>
            <person name="Brannstrom I.O."/>
            <person name="Guillou S."/>
            <person name="Cros-Aarteil S."/>
            <person name="Calhoun S."/>
            <person name="Haridas S."/>
            <person name="Kuo A."/>
            <person name="Mondo S."/>
            <person name="Pangilinan J."/>
            <person name="Riley R."/>
            <person name="LaButti K."/>
            <person name="Andreopoulos B."/>
            <person name="Lipzen A."/>
            <person name="Chen C."/>
            <person name="Yan M."/>
            <person name="Daum C."/>
            <person name="Ng V."/>
            <person name="Clum A."/>
            <person name="Steindorff A."/>
            <person name="Ohm R.A."/>
            <person name="Martin F."/>
            <person name="Silar P."/>
            <person name="Natvig D.O."/>
            <person name="Lalanne C."/>
            <person name="Gautier V."/>
            <person name="Ament-Velasquez S.L."/>
            <person name="Kruys A."/>
            <person name="Hutchinson M.I."/>
            <person name="Powell A.J."/>
            <person name="Barry K."/>
            <person name="Miller A.N."/>
            <person name="Grigoriev I.V."/>
            <person name="Debuchy R."/>
            <person name="Gladieux P."/>
            <person name="Hiltunen Thoren M."/>
            <person name="Johannesson H."/>
        </authorList>
    </citation>
    <scope>NUCLEOTIDE SEQUENCE</scope>
    <source>
        <strain evidence="8">PSN293</strain>
    </source>
</reference>
<evidence type="ECO:0000259" key="6">
    <source>
        <dbReference type="PROSITE" id="PS50179"/>
    </source>
</evidence>